<evidence type="ECO:0000259" key="8">
    <source>
        <dbReference type="PROSITE" id="PS50113"/>
    </source>
</evidence>
<name>A0A150XU16_9BACT</name>
<dbReference type="SMART" id="SM00086">
    <property type="entry name" value="PAC"/>
    <property type="match status" value="2"/>
</dbReference>
<dbReference type="Pfam" id="PF00512">
    <property type="entry name" value="HisKA"/>
    <property type="match status" value="1"/>
</dbReference>
<dbReference type="SMART" id="SM00387">
    <property type="entry name" value="HATPase_c"/>
    <property type="match status" value="1"/>
</dbReference>
<evidence type="ECO:0000313" key="10">
    <source>
        <dbReference type="Proteomes" id="UP000075615"/>
    </source>
</evidence>
<dbReference type="Gene3D" id="3.30.450.20">
    <property type="entry name" value="PAS domain"/>
    <property type="match status" value="2"/>
</dbReference>
<dbReference type="PANTHER" id="PTHR43304">
    <property type="entry name" value="PHYTOCHROME-LIKE PROTEIN CPH1"/>
    <property type="match status" value="1"/>
</dbReference>
<evidence type="ECO:0000256" key="1">
    <source>
        <dbReference type="ARBA" id="ARBA00000085"/>
    </source>
</evidence>
<dbReference type="PROSITE" id="PS50113">
    <property type="entry name" value="PAC"/>
    <property type="match status" value="2"/>
</dbReference>
<keyword evidence="5" id="KW-0418">Kinase</keyword>
<dbReference type="Pfam" id="PF08447">
    <property type="entry name" value="PAS_3"/>
    <property type="match status" value="1"/>
</dbReference>
<dbReference type="InterPro" id="IPR000014">
    <property type="entry name" value="PAS"/>
</dbReference>
<organism evidence="9 10">
    <name type="scientific">Roseivirga echinicomitans</name>
    <dbReference type="NCBI Taxonomy" id="296218"/>
    <lineage>
        <taxon>Bacteria</taxon>
        <taxon>Pseudomonadati</taxon>
        <taxon>Bacteroidota</taxon>
        <taxon>Cytophagia</taxon>
        <taxon>Cytophagales</taxon>
        <taxon>Roseivirgaceae</taxon>
        <taxon>Roseivirga</taxon>
    </lineage>
</organism>
<dbReference type="CDD" id="cd00130">
    <property type="entry name" value="PAS"/>
    <property type="match status" value="2"/>
</dbReference>
<feature type="domain" description="PAC" evidence="8">
    <location>
        <begin position="264"/>
        <end position="316"/>
    </location>
</feature>
<dbReference type="Pfam" id="PF02518">
    <property type="entry name" value="HATPase_c"/>
    <property type="match status" value="1"/>
</dbReference>
<proteinExistence type="predicted"/>
<keyword evidence="10" id="KW-1185">Reference proteome</keyword>
<dbReference type="Proteomes" id="UP000075615">
    <property type="component" value="Unassembled WGS sequence"/>
</dbReference>
<dbReference type="PANTHER" id="PTHR43304:SF1">
    <property type="entry name" value="PAC DOMAIN-CONTAINING PROTEIN"/>
    <property type="match status" value="1"/>
</dbReference>
<dbReference type="EMBL" id="LRDB01000004">
    <property type="protein sequence ID" value="KYG82258.1"/>
    <property type="molecule type" value="Genomic_DNA"/>
</dbReference>
<dbReference type="PROSITE" id="PS50112">
    <property type="entry name" value="PAS"/>
    <property type="match status" value="1"/>
</dbReference>
<dbReference type="InterPro" id="IPR036097">
    <property type="entry name" value="HisK_dim/P_sf"/>
</dbReference>
<evidence type="ECO:0000256" key="3">
    <source>
        <dbReference type="ARBA" id="ARBA00022553"/>
    </source>
</evidence>
<comment type="catalytic activity">
    <reaction evidence="1">
        <text>ATP + protein L-histidine = ADP + protein N-phospho-L-histidine.</text>
        <dbReference type="EC" id="2.7.13.3"/>
    </reaction>
</comment>
<dbReference type="InterPro" id="IPR036890">
    <property type="entry name" value="HATPase_C_sf"/>
</dbReference>
<dbReference type="SUPFAM" id="SSF47384">
    <property type="entry name" value="Homodimeric domain of signal transducing histidine kinase"/>
    <property type="match status" value="1"/>
</dbReference>
<reference evidence="9 10" key="1">
    <citation type="submission" date="2016-01" db="EMBL/GenBank/DDBJ databases">
        <title>Genome sequencing of Roseivirga echinicomitans KMM 6058.</title>
        <authorList>
            <person name="Selvaratnam C."/>
            <person name="Thevarajoo S."/>
            <person name="Goh K.M."/>
            <person name="Ee R."/>
            <person name="Chan K.-G."/>
            <person name="Chong C.S."/>
        </authorList>
    </citation>
    <scope>NUCLEOTIDE SEQUENCE [LARGE SCALE GENOMIC DNA]</scope>
    <source>
        <strain evidence="9 10">KMM 6058</strain>
    </source>
</reference>
<dbReference type="InterPro" id="IPR003661">
    <property type="entry name" value="HisK_dim/P_dom"/>
</dbReference>
<dbReference type="Gene3D" id="2.10.70.100">
    <property type="match status" value="1"/>
</dbReference>
<dbReference type="SMART" id="SM00388">
    <property type="entry name" value="HisKA"/>
    <property type="match status" value="1"/>
</dbReference>
<dbReference type="SUPFAM" id="SSF55874">
    <property type="entry name" value="ATPase domain of HSP90 chaperone/DNA topoisomerase II/histidine kinase"/>
    <property type="match status" value="1"/>
</dbReference>
<gene>
    <name evidence="9" type="ORF">AWN68_15565</name>
</gene>
<protein>
    <recommendedName>
        <fullName evidence="2">histidine kinase</fullName>
        <ecNumber evidence="2">2.7.13.3</ecNumber>
    </recommendedName>
</protein>
<dbReference type="Gene3D" id="3.30.565.10">
    <property type="entry name" value="Histidine kinase-like ATPase, C-terminal domain"/>
    <property type="match status" value="1"/>
</dbReference>
<dbReference type="SMART" id="SM00091">
    <property type="entry name" value="PAS"/>
    <property type="match status" value="2"/>
</dbReference>
<dbReference type="InterPro" id="IPR004358">
    <property type="entry name" value="Sig_transdc_His_kin-like_C"/>
</dbReference>
<dbReference type="STRING" id="296218.AWN68_15565"/>
<dbReference type="PRINTS" id="PR00344">
    <property type="entry name" value="BCTRLSENSOR"/>
</dbReference>
<dbReference type="InterPro" id="IPR003594">
    <property type="entry name" value="HATPase_dom"/>
</dbReference>
<dbReference type="NCBIfam" id="TIGR00229">
    <property type="entry name" value="sensory_box"/>
    <property type="match status" value="2"/>
</dbReference>
<feature type="domain" description="Histidine kinase" evidence="6">
    <location>
        <begin position="334"/>
        <end position="546"/>
    </location>
</feature>
<dbReference type="InterPro" id="IPR052162">
    <property type="entry name" value="Sensor_kinase/Photoreceptor"/>
</dbReference>
<sequence>METLTVETNDKAGNQNLLNCQLSLQGATEHPMNSLARNKNTEDLSAMDQQLASKVIQRMSALQNMAKTGCWEVKYALNGEFISDSVEWSDQVFRIYGYEPGEVKPNIDFFYAHVHPEDLDQMTLAIAEGLETKQCFNVGHRVVCKSGEVKYVNQHGEFIYGQEGTPIGMIGITQDLSEKKESFKKLQQAQANFRNILENTDTGYVLINKEFNIVSFNDQANEFIVSASDNSIKVGASYFDLIPATRVSIVKEAIEEIMATQKPLSYETHFPLKDGTDRWLKLRMFPIINSDQVVTGITIAADDITEQRKWMLEKEAMTNSLIQRNKALEQFAFIVSHNLRAPLTNIIGLSTLIPELDPTMEGYDQYLKGLKKSADNLDSVVLDLNSILKIKTDQDEGKVEMSFTSLLEDTKANLSNVEAKQTEFIDGDFAEVDKITTIKPYMVSIFTNLLTNSIKYKKPGEALKLSIRSSIKKGNIVLEFKDNGRGIDMEKHGEHIFSLYKRFHQDVEGRGIGLYMINAQIEAMGGSIEIDSAPNMGTTFTISLPQ</sequence>
<dbReference type="GO" id="GO:0000155">
    <property type="term" value="F:phosphorelay sensor kinase activity"/>
    <property type="evidence" value="ECO:0007669"/>
    <property type="project" value="InterPro"/>
</dbReference>
<evidence type="ECO:0000256" key="4">
    <source>
        <dbReference type="ARBA" id="ARBA00022679"/>
    </source>
</evidence>
<dbReference type="InterPro" id="IPR035965">
    <property type="entry name" value="PAS-like_dom_sf"/>
</dbReference>
<dbReference type="RefSeq" id="WP_068412978.1">
    <property type="nucleotide sequence ID" value="NZ_LRDB01000004.1"/>
</dbReference>
<feature type="domain" description="PAC" evidence="8">
    <location>
        <begin position="136"/>
        <end position="188"/>
    </location>
</feature>
<comment type="caution">
    <text evidence="9">The sequence shown here is derived from an EMBL/GenBank/DDBJ whole genome shotgun (WGS) entry which is preliminary data.</text>
</comment>
<dbReference type="InterPro" id="IPR001610">
    <property type="entry name" value="PAC"/>
</dbReference>
<dbReference type="CDD" id="cd00082">
    <property type="entry name" value="HisKA"/>
    <property type="match status" value="1"/>
</dbReference>
<dbReference type="InterPro" id="IPR005467">
    <property type="entry name" value="His_kinase_dom"/>
</dbReference>
<dbReference type="SUPFAM" id="SSF55785">
    <property type="entry name" value="PYP-like sensor domain (PAS domain)"/>
    <property type="match status" value="2"/>
</dbReference>
<evidence type="ECO:0000259" key="6">
    <source>
        <dbReference type="PROSITE" id="PS50109"/>
    </source>
</evidence>
<evidence type="ECO:0000259" key="7">
    <source>
        <dbReference type="PROSITE" id="PS50112"/>
    </source>
</evidence>
<dbReference type="AlphaFoldDB" id="A0A150XU16"/>
<accession>A0A150XU16</accession>
<evidence type="ECO:0000313" key="9">
    <source>
        <dbReference type="EMBL" id="KYG82258.1"/>
    </source>
</evidence>
<dbReference type="Gene3D" id="1.10.287.130">
    <property type="match status" value="1"/>
</dbReference>
<dbReference type="EC" id="2.7.13.3" evidence="2"/>
<dbReference type="PROSITE" id="PS50109">
    <property type="entry name" value="HIS_KIN"/>
    <property type="match status" value="1"/>
</dbReference>
<evidence type="ECO:0000256" key="2">
    <source>
        <dbReference type="ARBA" id="ARBA00012438"/>
    </source>
</evidence>
<dbReference type="InterPro" id="IPR013655">
    <property type="entry name" value="PAS_fold_3"/>
</dbReference>
<evidence type="ECO:0000256" key="5">
    <source>
        <dbReference type="ARBA" id="ARBA00022777"/>
    </source>
</evidence>
<keyword evidence="4" id="KW-0808">Transferase</keyword>
<dbReference type="Pfam" id="PF13426">
    <property type="entry name" value="PAS_9"/>
    <property type="match status" value="1"/>
</dbReference>
<dbReference type="InterPro" id="IPR000700">
    <property type="entry name" value="PAS-assoc_C"/>
</dbReference>
<feature type="domain" description="PAS" evidence="7">
    <location>
        <begin position="86"/>
        <end position="133"/>
    </location>
</feature>
<dbReference type="OrthoDB" id="9766459at2"/>
<keyword evidence="3" id="KW-0597">Phosphoprotein</keyword>